<evidence type="ECO:0000313" key="2">
    <source>
        <dbReference type="Proteomes" id="UP000005446"/>
    </source>
</evidence>
<dbReference type="InParanoid" id="H0EGV6"/>
<dbReference type="AlphaFoldDB" id="H0EGV6"/>
<gene>
    <name evidence="1" type="ORF">M7I_1814</name>
</gene>
<proteinExistence type="predicted"/>
<comment type="caution">
    <text evidence="1">The sequence shown here is derived from an EMBL/GenBank/DDBJ whole genome shotgun (WGS) entry which is preliminary data.</text>
</comment>
<name>H0EGV6_GLAL7</name>
<dbReference type="HOGENOM" id="CLU_2831420_0_0_1"/>
<evidence type="ECO:0000313" key="1">
    <source>
        <dbReference type="EMBL" id="EHL02220.1"/>
    </source>
</evidence>
<dbReference type="EMBL" id="AGUE01000032">
    <property type="protein sequence ID" value="EHL02220.1"/>
    <property type="molecule type" value="Genomic_DNA"/>
</dbReference>
<accession>H0EGV6</accession>
<sequence>MTTQPIFASNYPPTEATAALAPLLKPTGKWSLTPNGQGIERPFKFKGFKKCWFKQLYVKSRCPSYA</sequence>
<keyword evidence="2" id="KW-1185">Reference proteome</keyword>
<evidence type="ECO:0008006" key="3">
    <source>
        <dbReference type="Google" id="ProtNLM"/>
    </source>
</evidence>
<organism evidence="1 2">
    <name type="scientific">Glarea lozoyensis (strain ATCC 74030 / MF5533)</name>
    <dbReference type="NCBI Taxonomy" id="1104152"/>
    <lineage>
        <taxon>Eukaryota</taxon>
        <taxon>Fungi</taxon>
        <taxon>Dikarya</taxon>
        <taxon>Ascomycota</taxon>
        <taxon>Pezizomycotina</taxon>
        <taxon>Leotiomycetes</taxon>
        <taxon>Helotiales</taxon>
        <taxon>Helotiaceae</taxon>
        <taxon>Glarea</taxon>
    </lineage>
</organism>
<dbReference type="Proteomes" id="UP000005446">
    <property type="component" value="Unassembled WGS sequence"/>
</dbReference>
<protein>
    <recommendedName>
        <fullName evidence="3">4a-hydroxytetrahydrobiopterin dehydratase</fullName>
    </recommendedName>
</protein>
<reference evidence="1 2" key="1">
    <citation type="journal article" date="2012" name="Eukaryot. Cell">
        <title>Genome sequence of the fungus Glarea lozoyensis: the first genome sequence of a species from the Helotiaceae family.</title>
        <authorList>
            <person name="Youssar L."/>
            <person name="Gruening B.A."/>
            <person name="Erxleben A."/>
            <person name="Guenther S."/>
            <person name="Huettel W."/>
        </authorList>
    </citation>
    <scope>NUCLEOTIDE SEQUENCE [LARGE SCALE GENOMIC DNA]</scope>
    <source>
        <strain evidence="2">ATCC 74030 / MF5533</strain>
    </source>
</reference>